<dbReference type="AlphaFoldDB" id="A0A932ZVQ3"/>
<organism evidence="1 2">
    <name type="scientific">Tectimicrobiota bacterium</name>
    <dbReference type="NCBI Taxonomy" id="2528274"/>
    <lineage>
        <taxon>Bacteria</taxon>
        <taxon>Pseudomonadati</taxon>
        <taxon>Nitrospinota/Tectimicrobiota group</taxon>
        <taxon>Candidatus Tectimicrobiota</taxon>
    </lineage>
</organism>
<gene>
    <name evidence="1" type="ORF">HY618_03165</name>
</gene>
<proteinExistence type="predicted"/>
<evidence type="ECO:0000313" key="2">
    <source>
        <dbReference type="Proteomes" id="UP000752292"/>
    </source>
</evidence>
<name>A0A932ZVQ3_UNCTE</name>
<evidence type="ECO:0000313" key="1">
    <source>
        <dbReference type="EMBL" id="MBI4251435.1"/>
    </source>
</evidence>
<reference evidence="1" key="1">
    <citation type="submission" date="2020-07" db="EMBL/GenBank/DDBJ databases">
        <title>Huge and variable diversity of episymbiotic CPR bacteria and DPANN archaea in groundwater ecosystems.</title>
        <authorList>
            <person name="He C.Y."/>
            <person name="Keren R."/>
            <person name="Whittaker M."/>
            <person name="Farag I.F."/>
            <person name="Doudna J."/>
            <person name="Cate J.H.D."/>
            <person name="Banfield J.F."/>
        </authorList>
    </citation>
    <scope>NUCLEOTIDE SEQUENCE</scope>
    <source>
        <strain evidence="1">NC_groundwater_1370_Ag_S-0.2um_69_93</strain>
    </source>
</reference>
<accession>A0A932ZVQ3</accession>
<dbReference type="Proteomes" id="UP000752292">
    <property type="component" value="Unassembled WGS sequence"/>
</dbReference>
<comment type="caution">
    <text evidence="1">The sequence shown here is derived from an EMBL/GenBank/DDBJ whole genome shotgun (WGS) entry which is preliminary data.</text>
</comment>
<sequence length="74" mass="8152">MKTTVGLMEEKRRERVWRCPNCGRTFRHHVFSHATPATGPMCNACCVELEWAEVEVGAPAAAGAASKFGEAYHC</sequence>
<protein>
    <submittedName>
        <fullName evidence="1">Uncharacterized protein</fullName>
    </submittedName>
</protein>
<dbReference type="EMBL" id="JACQRX010000142">
    <property type="protein sequence ID" value="MBI4251435.1"/>
    <property type="molecule type" value="Genomic_DNA"/>
</dbReference>